<dbReference type="InterPro" id="IPR004805">
    <property type="entry name" value="DnaE2/DnaE/PolC"/>
</dbReference>
<dbReference type="CDD" id="cd04485">
    <property type="entry name" value="DnaE_OBF"/>
    <property type="match status" value="1"/>
</dbReference>
<dbReference type="Gene3D" id="3.20.20.140">
    <property type="entry name" value="Metal-dependent hydrolases"/>
    <property type="match status" value="1"/>
</dbReference>
<keyword evidence="10 13" id="KW-0239">DNA-directed DNA polymerase</keyword>
<comment type="subcellular location">
    <subcellularLocation>
        <location evidence="1 13">Cytoplasm</location>
    </subcellularLocation>
</comment>
<dbReference type="InterPro" id="IPR011708">
    <property type="entry name" value="DNA_pol3_alpha_NTPase_dom"/>
</dbReference>
<sequence length="1058" mass="118228">MYTELNVSTHFSFLRGVSSAEELFAAAALLGYEALGITDRNTVAGLVKALCASDTTGVRLVAGCRLDLMDGTGLLVWPEDRPAWSRLTRLLTIGKGRIDRRKGEKGQCFLHWEDVAAWSHGLVAALVPDEADRVTGIALAQMADIFGDRAHLALAHRRRPGEAMRLHGLDALARRYGVRPVATGDALYDSPDKRVLQDVVTAIREHCTIDELGFRRERHADRHLKSPKEMERLFARFPDAVRATADIAERCTFSLRELSYQYPDEIVMSGRSPQDALERMTRKALDDLYRGDPPESHRSLLTKELEQVAKWQYAPYFLTVHSIVQFARSQDILCQGRGSAANSMICFVLGITSIDPVKHQLLFERFLSDARDEPPDIDVDFEHERREEVIQWIYETYGHSHAALAAVVSRFRTRGAVREVGKALGLPEDVTGAISGQVWGWSSDGVAERHVEQLGLDLNEPRLALTLELSRQLIGTPRHLSQHPGGFVLTRDRLDDLVPIAPATMEDRRVVEWEKDDLEELKIMKVDVLGLGMLGCMRRAFDLLHEHKGQRLTLASPEMQVDDPQVYDMICEADTLGAFQIESRAQMSMLPRLKPRKFYDIVIQVAIVRPGPIQGDMVHPYLRRREGKEEPEYPKQELKDVLEKTLGVPLFQEQAMKVAIVGAGFSAVEADELRRAMATFKSRGGVDKFRDKMVGGMLANGYARDFAERTFKQIEGFGSYGFPESHAASFAKIAYASCWMKYHHPEIFCAALLNAQPMGFYAPAQIVRDARAHGVGVLPPSVNASRWDCTLEGDADRKPVRLGLRLVKGLSNQHASLIATAAMDSPFTSIEDAWHRSGVPVAALERLAEADAFACLGVDRRQALWQVKGLGYTELPLFKAVESREPAATFRPMAEGREVVEDYGAIQLSLRHHPLRFLRPELGRQRIVPAGRLAALKDGARVTVAGIILVRQRPGKGNVCFITIEDETGIANVIVWQRDFERQRRAIMGSAMITVHGRLQIEGKVIHIVSDRIEDSTQLLRQVGEMDFPHHTGRGDGATHGGSPDRGELIRVKTRDFH</sequence>
<comment type="catalytic activity">
    <reaction evidence="12 13">
        <text>DNA(n) + a 2'-deoxyribonucleoside 5'-triphosphate = DNA(n+1) + diphosphate</text>
        <dbReference type="Rhea" id="RHEA:22508"/>
        <dbReference type="Rhea" id="RHEA-COMP:17339"/>
        <dbReference type="Rhea" id="RHEA-COMP:17340"/>
        <dbReference type="ChEBI" id="CHEBI:33019"/>
        <dbReference type="ChEBI" id="CHEBI:61560"/>
        <dbReference type="ChEBI" id="CHEBI:173112"/>
        <dbReference type="EC" id="2.7.7.7"/>
    </reaction>
</comment>
<evidence type="ECO:0000256" key="1">
    <source>
        <dbReference type="ARBA" id="ARBA00004496"/>
    </source>
</evidence>
<evidence type="ECO:0000256" key="2">
    <source>
        <dbReference type="ARBA" id="ARBA00007391"/>
    </source>
</evidence>
<dbReference type="InterPro" id="IPR004013">
    <property type="entry name" value="PHP_dom"/>
</dbReference>
<dbReference type="InterPro" id="IPR012340">
    <property type="entry name" value="NA-bd_OB-fold"/>
</dbReference>
<evidence type="ECO:0000256" key="13">
    <source>
        <dbReference type="HAMAP-Rule" id="MF_01902"/>
    </source>
</evidence>
<evidence type="ECO:0000313" key="16">
    <source>
        <dbReference type="EMBL" id="MVO79112.1"/>
    </source>
</evidence>
<protein>
    <recommendedName>
        <fullName evidence="4 13">Error-prone DNA polymerase</fullName>
        <ecNumber evidence="3 13">2.7.7.7</ecNumber>
    </recommendedName>
</protein>
<keyword evidence="5 13" id="KW-0963">Cytoplasm</keyword>
<feature type="domain" description="Polymerase/histidinol phosphatase N-terminal" evidence="15">
    <location>
        <begin position="3"/>
        <end position="70"/>
    </location>
</feature>
<dbReference type="GO" id="GO:0009432">
    <property type="term" value="P:SOS response"/>
    <property type="evidence" value="ECO:0007669"/>
    <property type="project" value="UniProtKB-ARBA"/>
</dbReference>
<dbReference type="FunFam" id="1.10.150.870:FF:000002">
    <property type="entry name" value="Error-prone DNA polymerase"/>
    <property type="match status" value="1"/>
</dbReference>
<dbReference type="NCBIfam" id="TIGR00594">
    <property type="entry name" value="polc"/>
    <property type="match status" value="1"/>
</dbReference>
<dbReference type="PANTHER" id="PTHR32294">
    <property type="entry name" value="DNA POLYMERASE III SUBUNIT ALPHA"/>
    <property type="match status" value="1"/>
</dbReference>
<dbReference type="GO" id="GO:0006281">
    <property type="term" value="P:DNA repair"/>
    <property type="evidence" value="ECO:0007669"/>
    <property type="project" value="UniProtKB-UniRule"/>
</dbReference>
<dbReference type="InterPro" id="IPR016195">
    <property type="entry name" value="Pol/histidinol_Pase-like"/>
</dbReference>
<dbReference type="GO" id="GO:0008408">
    <property type="term" value="F:3'-5' exonuclease activity"/>
    <property type="evidence" value="ECO:0007669"/>
    <property type="project" value="InterPro"/>
</dbReference>
<dbReference type="EC" id="2.7.7.7" evidence="3 13"/>
<keyword evidence="17" id="KW-1185">Reference proteome</keyword>
<evidence type="ECO:0000256" key="14">
    <source>
        <dbReference type="SAM" id="MobiDB-lite"/>
    </source>
</evidence>
<gene>
    <name evidence="16" type="primary">dnaE</name>
    <name evidence="13" type="synonym">dnaE2</name>
    <name evidence="16" type="ORF">GON01_14350</name>
</gene>
<comment type="caution">
    <text evidence="16">The sequence shown here is derived from an EMBL/GenBank/DDBJ whole genome shotgun (WGS) entry which is preliminary data.</text>
</comment>
<dbReference type="Pfam" id="PF01336">
    <property type="entry name" value="tRNA_anti-codon"/>
    <property type="match status" value="1"/>
</dbReference>
<dbReference type="SUPFAM" id="SSF89550">
    <property type="entry name" value="PHP domain-like"/>
    <property type="match status" value="1"/>
</dbReference>
<dbReference type="Gene3D" id="1.10.150.870">
    <property type="match status" value="1"/>
</dbReference>
<dbReference type="CDD" id="cd07434">
    <property type="entry name" value="PHP_PolIIIA_DnaE2"/>
    <property type="match status" value="1"/>
</dbReference>
<dbReference type="GO" id="GO:0006260">
    <property type="term" value="P:DNA replication"/>
    <property type="evidence" value="ECO:0007669"/>
    <property type="project" value="UniProtKB-KW"/>
</dbReference>
<dbReference type="Pfam" id="PF07733">
    <property type="entry name" value="DNA_pol3_alpha"/>
    <property type="match status" value="1"/>
</dbReference>
<dbReference type="InterPro" id="IPR023073">
    <property type="entry name" value="DnaE2"/>
</dbReference>
<keyword evidence="8 13" id="KW-0235">DNA replication</keyword>
<dbReference type="Pfam" id="PF17657">
    <property type="entry name" value="DNA_pol3_finger"/>
    <property type="match status" value="1"/>
</dbReference>
<evidence type="ECO:0000313" key="17">
    <source>
        <dbReference type="Proteomes" id="UP000441389"/>
    </source>
</evidence>
<dbReference type="NCBIfam" id="NF004225">
    <property type="entry name" value="PRK05672.1"/>
    <property type="match status" value="1"/>
</dbReference>
<keyword evidence="9 13" id="KW-0227">DNA damage</keyword>
<dbReference type="InterPro" id="IPR004365">
    <property type="entry name" value="NA-bd_OB_tRNA"/>
</dbReference>
<evidence type="ECO:0000256" key="6">
    <source>
        <dbReference type="ARBA" id="ARBA00022679"/>
    </source>
</evidence>
<name>A0A6I4J322_9SPHN</name>
<dbReference type="Gene3D" id="2.40.50.140">
    <property type="entry name" value="Nucleic acid-binding proteins"/>
    <property type="match status" value="1"/>
</dbReference>
<comment type="function">
    <text evidence="13">DNA polymerase involved in damage-induced mutagenesis and translesion synthesis (TLS). It is not the major replicative DNA polymerase.</text>
</comment>
<keyword evidence="6 13" id="KW-0808">Transferase</keyword>
<dbReference type="GO" id="GO:0005737">
    <property type="term" value="C:cytoplasm"/>
    <property type="evidence" value="ECO:0007669"/>
    <property type="project" value="UniProtKB-SubCell"/>
</dbReference>
<dbReference type="Pfam" id="PF02811">
    <property type="entry name" value="PHP"/>
    <property type="match status" value="1"/>
</dbReference>
<organism evidence="16 17">
    <name type="scientific">Sphingomonas horti</name>
    <dbReference type="NCBI Taxonomy" id="2682842"/>
    <lineage>
        <taxon>Bacteria</taxon>
        <taxon>Pseudomonadati</taxon>
        <taxon>Pseudomonadota</taxon>
        <taxon>Alphaproteobacteria</taxon>
        <taxon>Sphingomonadales</taxon>
        <taxon>Sphingomonadaceae</taxon>
        <taxon>Sphingomonas</taxon>
    </lineage>
</organism>
<dbReference type="GO" id="GO:0003887">
    <property type="term" value="F:DNA-directed DNA polymerase activity"/>
    <property type="evidence" value="ECO:0007669"/>
    <property type="project" value="UniProtKB-UniRule"/>
</dbReference>
<evidence type="ECO:0000259" key="15">
    <source>
        <dbReference type="SMART" id="SM00481"/>
    </source>
</evidence>
<dbReference type="EMBL" id="WQMS01000016">
    <property type="protein sequence ID" value="MVO79112.1"/>
    <property type="molecule type" value="Genomic_DNA"/>
</dbReference>
<dbReference type="InterPro" id="IPR003141">
    <property type="entry name" value="Pol/His_phosphatase_N"/>
</dbReference>
<keyword evidence="7 13" id="KW-0548">Nucleotidyltransferase</keyword>
<feature type="compositionally biased region" description="Basic and acidic residues" evidence="14">
    <location>
        <begin position="1043"/>
        <end position="1058"/>
    </location>
</feature>
<evidence type="ECO:0000256" key="5">
    <source>
        <dbReference type="ARBA" id="ARBA00022490"/>
    </source>
</evidence>
<dbReference type="InterPro" id="IPR040982">
    <property type="entry name" value="DNA_pol3_finger"/>
</dbReference>
<proteinExistence type="inferred from homology"/>
<evidence type="ECO:0000256" key="10">
    <source>
        <dbReference type="ARBA" id="ARBA00022932"/>
    </source>
</evidence>
<evidence type="ECO:0000256" key="11">
    <source>
        <dbReference type="ARBA" id="ARBA00023204"/>
    </source>
</evidence>
<comment type="similarity">
    <text evidence="2 13">Belongs to the DNA polymerase type-C family. DnaE2 subfamily.</text>
</comment>
<evidence type="ECO:0000256" key="3">
    <source>
        <dbReference type="ARBA" id="ARBA00012417"/>
    </source>
</evidence>
<dbReference type="SMART" id="SM00481">
    <property type="entry name" value="POLIIIAc"/>
    <property type="match status" value="1"/>
</dbReference>
<evidence type="ECO:0000256" key="7">
    <source>
        <dbReference type="ARBA" id="ARBA00022695"/>
    </source>
</evidence>
<dbReference type="HAMAP" id="MF_01902">
    <property type="entry name" value="DNApol_error_prone"/>
    <property type="match status" value="1"/>
</dbReference>
<evidence type="ECO:0000256" key="9">
    <source>
        <dbReference type="ARBA" id="ARBA00022763"/>
    </source>
</evidence>
<evidence type="ECO:0000256" key="12">
    <source>
        <dbReference type="ARBA" id="ARBA00049244"/>
    </source>
</evidence>
<dbReference type="RefSeq" id="WP_157028038.1">
    <property type="nucleotide sequence ID" value="NZ_WQMS01000016.1"/>
</dbReference>
<dbReference type="Pfam" id="PF14579">
    <property type="entry name" value="HHH_6"/>
    <property type="match status" value="1"/>
</dbReference>
<dbReference type="Proteomes" id="UP000441389">
    <property type="component" value="Unassembled WGS sequence"/>
</dbReference>
<reference evidence="16 17" key="1">
    <citation type="submission" date="2019-12" db="EMBL/GenBank/DDBJ databases">
        <authorList>
            <person name="Huq M.A."/>
        </authorList>
    </citation>
    <scope>NUCLEOTIDE SEQUENCE [LARGE SCALE GENOMIC DNA]</scope>
    <source>
        <strain evidence="16 17">MAH-20</strain>
    </source>
</reference>
<evidence type="ECO:0000256" key="4">
    <source>
        <dbReference type="ARBA" id="ARBA00017273"/>
    </source>
</evidence>
<dbReference type="GO" id="GO:0003676">
    <property type="term" value="F:nucleic acid binding"/>
    <property type="evidence" value="ECO:0007669"/>
    <property type="project" value="InterPro"/>
</dbReference>
<accession>A0A6I4J322</accession>
<evidence type="ECO:0000256" key="8">
    <source>
        <dbReference type="ARBA" id="ARBA00022705"/>
    </source>
</evidence>
<dbReference type="PANTHER" id="PTHR32294:SF4">
    <property type="entry name" value="ERROR-PRONE DNA POLYMERASE"/>
    <property type="match status" value="1"/>
</dbReference>
<keyword evidence="11 13" id="KW-0234">DNA repair</keyword>
<dbReference type="AlphaFoldDB" id="A0A6I4J322"/>
<dbReference type="InterPro" id="IPR029460">
    <property type="entry name" value="DNAPol_HHH"/>
</dbReference>
<feature type="region of interest" description="Disordered" evidence="14">
    <location>
        <begin position="1027"/>
        <end position="1058"/>
    </location>
</feature>